<reference evidence="9" key="2">
    <citation type="submission" date="2025-08" db="UniProtKB">
        <authorList>
            <consortium name="RefSeq"/>
        </authorList>
    </citation>
    <scope>IDENTIFICATION</scope>
    <source>
        <tissue evidence="9">Blood</tissue>
    </source>
</reference>
<dbReference type="RefSeq" id="XP_053533799.1">
    <property type="nucleotide sequence ID" value="XM_053677824.1"/>
</dbReference>
<keyword evidence="5" id="KW-0539">Nucleus</keyword>
<dbReference type="GO" id="GO:0005654">
    <property type="term" value="C:nucleoplasm"/>
    <property type="evidence" value="ECO:0007669"/>
    <property type="project" value="TreeGrafter"/>
</dbReference>
<evidence type="ECO:0000256" key="7">
    <source>
        <dbReference type="SAM" id="Phobius"/>
    </source>
</evidence>
<dbReference type="PANTHER" id="PTHR46790">
    <property type="entry name" value="CENTROMERE PROTEIN N"/>
    <property type="match status" value="1"/>
</dbReference>
<keyword evidence="7" id="KW-1133">Transmembrane helix</keyword>
<proteinExistence type="inferred from homology"/>
<evidence type="ECO:0000313" key="9">
    <source>
        <dbReference type="RefSeq" id="XP_053533799.1"/>
    </source>
</evidence>
<dbReference type="GeneID" id="108264237"/>
<name>A0A9F7R075_ICTPU</name>
<dbReference type="OrthoDB" id="6585699at2759"/>
<evidence type="ECO:0000313" key="8">
    <source>
        <dbReference type="Proteomes" id="UP000221080"/>
    </source>
</evidence>
<evidence type="ECO:0000256" key="4">
    <source>
        <dbReference type="ARBA" id="ARBA00022454"/>
    </source>
</evidence>
<evidence type="ECO:0000256" key="1">
    <source>
        <dbReference type="ARBA" id="ARBA00004123"/>
    </source>
</evidence>
<organism evidence="8 9">
    <name type="scientific">Ictalurus punctatus</name>
    <name type="common">Channel catfish</name>
    <name type="synonym">Silurus punctatus</name>
    <dbReference type="NCBI Taxonomy" id="7998"/>
    <lineage>
        <taxon>Eukaryota</taxon>
        <taxon>Metazoa</taxon>
        <taxon>Chordata</taxon>
        <taxon>Craniata</taxon>
        <taxon>Vertebrata</taxon>
        <taxon>Euteleostomi</taxon>
        <taxon>Actinopterygii</taxon>
        <taxon>Neopterygii</taxon>
        <taxon>Teleostei</taxon>
        <taxon>Ostariophysi</taxon>
        <taxon>Siluriformes</taxon>
        <taxon>Ictaluridae</taxon>
        <taxon>Ictalurus</taxon>
    </lineage>
</organism>
<dbReference type="CTD" id="55839"/>
<feature type="transmembrane region" description="Helical" evidence="7">
    <location>
        <begin position="172"/>
        <end position="196"/>
    </location>
</feature>
<keyword evidence="7" id="KW-0472">Membrane</keyword>
<dbReference type="GO" id="GO:0034080">
    <property type="term" value="P:CENP-A containing chromatin assembly"/>
    <property type="evidence" value="ECO:0007669"/>
    <property type="project" value="InterPro"/>
</dbReference>
<dbReference type="InterPro" id="IPR007902">
    <property type="entry name" value="Chl4/mis15/CENP-N"/>
</dbReference>
<comment type="similarity">
    <text evidence="3">Belongs to the CENP-N/CHL4 family.</text>
</comment>
<accession>A0A9F7R075</accession>
<evidence type="ECO:0000256" key="6">
    <source>
        <dbReference type="ARBA" id="ARBA00023328"/>
    </source>
</evidence>
<dbReference type="InterPro" id="IPR052011">
    <property type="entry name" value="CENP-NAC/CAD_complex"/>
</dbReference>
<dbReference type="Proteomes" id="UP000221080">
    <property type="component" value="Chromosome 4"/>
</dbReference>
<protein>
    <submittedName>
        <fullName evidence="9">Centromere protein N isoform X1</fullName>
    </submittedName>
</protein>
<keyword evidence="7" id="KW-0812">Transmembrane</keyword>
<evidence type="ECO:0000256" key="2">
    <source>
        <dbReference type="ARBA" id="ARBA00004584"/>
    </source>
</evidence>
<keyword evidence="4" id="KW-0158">Chromosome</keyword>
<dbReference type="PANTHER" id="PTHR46790:SF1">
    <property type="entry name" value="CENTROMERE PROTEIN N"/>
    <property type="match status" value="1"/>
</dbReference>
<sequence length="387" mass="45151">MDEQSRAILQRTLRRLPSKKTQSTLRAWGCLSAEQLEDLDYTQPKWLLLENVIFKCEESRLRLKDVTKLEMVYYMENPNQGTWHAFKLTGAEDEALSVDFTQFKEMFVAHLEEVVKHVSVRIKKPEDGAVWIRIAWGDNFTKPNHFKPTYAVHYLQTPYVFILNLTAKHKPYLYQVTSFYLFIYFGHIFMSFYYYYYYYYYFYICLYESDCFYRSHSQALVLSTRYVSINEAHLTGRSLAAMRDLLMKQYQQVFPNQERTLKERNALPSHPNIDREHAEFAEGKHQMACEAFGDGTVPKLETAVYKLETRYRGSSNNTLSDRDELFRGVVKFSSPSLLESLRHCASTGMSEGPVTPLLSSITQKGRNLFVIAEKVPGSTSRTPARKT</sequence>
<keyword evidence="8" id="KW-1185">Reference proteome</keyword>
<dbReference type="GO" id="GO:0000775">
    <property type="term" value="C:chromosome, centromeric region"/>
    <property type="evidence" value="ECO:0007669"/>
    <property type="project" value="UniProtKB-SubCell"/>
</dbReference>
<reference evidence="8" key="1">
    <citation type="journal article" date="2016" name="Nat. Commun.">
        <title>The channel catfish genome sequence provides insights into the evolution of scale formation in teleosts.</title>
        <authorList>
            <person name="Liu Z."/>
            <person name="Liu S."/>
            <person name="Yao J."/>
            <person name="Bao L."/>
            <person name="Zhang J."/>
            <person name="Li Y."/>
            <person name="Jiang C."/>
            <person name="Sun L."/>
            <person name="Wang R."/>
            <person name="Zhang Y."/>
            <person name="Zhou T."/>
            <person name="Zeng Q."/>
            <person name="Fu Q."/>
            <person name="Gao S."/>
            <person name="Li N."/>
            <person name="Koren S."/>
            <person name="Jiang Y."/>
            <person name="Zimin A."/>
            <person name="Xu P."/>
            <person name="Phillippy A.M."/>
            <person name="Geng X."/>
            <person name="Song L."/>
            <person name="Sun F."/>
            <person name="Li C."/>
            <person name="Wang X."/>
            <person name="Chen A."/>
            <person name="Jin Y."/>
            <person name="Yuan Z."/>
            <person name="Yang Y."/>
            <person name="Tan S."/>
            <person name="Peatman E."/>
            <person name="Lu J."/>
            <person name="Qin Z."/>
            <person name="Dunham R."/>
            <person name="Li Z."/>
            <person name="Sonstegard T."/>
            <person name="Feng J."/>
            <person name="Danzmann R.G."/>
            <person name="Schroeder S."/>
            <person name="Scheffler B."/>
            <person name="Duke M.V."/>
            <person name="Ballard L."/>
            <person name="Kucuktas H."/>
            <person name="Kaltenboeck L."/>
            <person name="Liu H."/>
            <person name="Armbruster J."/>
            <person name="Xie Y."/>
            <person name="Kirby M.L."/>
            <person name="Tian Y."/>
            <person name="Flanagan M.E."/>
            <person name="Mu W."/>
            <person name="Waldbieser G.C."/>
        </authorList>
    </citation>
    <scope>NUCLEOTIDE SEQUENCE [LARGE SCALE GENOMIC DNA]</scope>
    <source>
        <strain evidence="8">SDA103</strain>
    </source>
</reference>
<comment type="subcellular location">
    <subcellularLocation>
        <location evidence="2">Chromosome</location>
        <location evidence="2">Centromere</location>
    </subcellularLocation>
    <subcellularLocation>
        <location evidence="1">Nucleus</location>
    </subcellularLocation>
</comment>
<gene>
    <name evidence="9" type="primary">cenpn</name>
</gene>
<evidence type="ECO:0000256" key="5">
    <source>
        <dbReference type="ARBA" id="ARBA00023242"/>
    </source>
</evidence>
<dbReference type="Pfam" id="PF05238">
    <property type="entry name" value="CENP-N"/>
    <property type="match status" value="2"/>
</dbReference>
<dbReference type="GO" id="GO:0007059">
    <property type="term" value="P:chromosome segregation"/>
    <property type="evidence" value="ECO:0007669"/>
    <property type="project" value="InterPro"/>
</dbReference>
<evidence type="ECO:0000256" key="3">
    <source>
        <dbReference type="ARBA" id="ARBA00005566"/>
    </source>
</evidence>
<dbReference type="AlphaFoldDB" id="A0A9F7R075"/>
<keyword evidence="6" id="KW-0137">Centromere</keyword>